<sequence length="288" mass="32717">MSPALRDKRERSKKLDEQNQKLDPKIVSEHEQDKKSDPEIVSEHERNKKLDPEIVPEIDETQPAALDAFPATQAEAGGTQVRQNLADRLGLAAEDVEEGPPLESGADQGEATEGEDLFQVPTENPPPQLSEGAIKKRLYRLLTPKASGALKVPKELINDYNDPFTKDKVFLLFEKAGYEVFLRKVRKVYEQINEDTMESNYEFLSEDDMVALGWKKIKGIKKFCKSKRDFTRQSDYGEGTLYWALISQKGSKKCLSQLELLTDMKDLQKALSKRDDDMQQVYRQGYGG</sequence>
<proteinExistence type="predicted"/>
<evidence type="ECO:0000313" key="2">
    <source>
        <dbReference type="EMBL" id="CAJ1411279.1"/>
    </source>
</evidence>
<protein>
    <submittedName>
        <fullName evidence="2">Uncharacterized protein</fullName>
    </submittedName>
</protein>
<dbReference type="EMBL" id="CAUJNA010003865">
    <property type="protein sequence ID" value="CAJ1411279.1"/>
    <property type="molecule type" value="Genomic_DNA"/>
</dbReference>
<evidence type="ECO:0000313" key="3">
    <source>
        <dbReference type="Proteomes" id="UP001178507"/>
    </source>
</evidence>
<feature type="region of interest" description="Disordered" evidence="1">
    <location>
        <begin position="1"/>
        <end position="87"/>
    </location>
</feature>
<keyword evidence="3" id="KW-1185">Reference proteome</keyword>
<dbReference type="AlphaFoldDB" id="A0AA36JTP9"/>
<comment type="caution">
    <text evidence="2">The sequence shown here is derived from an EMBL/GenBank/DDBJ whole genome shotgun (WGS) entry which is preliminary data.</text>
</comment>
<feature type="compositionally biased region" description="Basic and acidic residues" evidence="1">
    <location>
        <begin position="1"/>
        <end position="52"/>
    </location>
</feature>
<accession>A0AA36JTP9</accession>
<reference evidence="2" key="1">
    <citation type="submission" date="2023-08" db="EMBL/GenBank/DDBJ databases">
        <authorList>
            <person name="Chen Y."/>
            <person name="Shah S."/>
            <person name="Dougan E. K."/>
            <person name="Thang M."/>
            <person name="Chan C."/>
        </authorList>
    </citation>
    <scope>NUCLEOTIDE SEQUENCE</scope>
</reference>
<organism evidence="2 3">
    <name type="scientific">Effrenium voratum</name>
    <dbReference type="NCBI Taxonomy" id="2562239"/>
    <lineage>
        <taxon>Eukaryota</taxon>
        <taxon>Sar</taxon>
        <taxon>Alveolata</taxon>
        <taxon>Dinophyceae</taxon>
        <taxon>Suessiales</taxon>
        <taxon>Symbiodiniaceae</taxon>
        <taxon>Effrenium</taxon>
    </lineage>
</organism>
<gene>
    <name evidence="2" type="ORF">EVOR1521_LOCUS31889</name>
</gene>
<name>A0AA36JTP9_9DINO</name>
<dbReference type="Proteomes" id="UP001178507">
    <property type="component" value="Unassembled WGS sequence"/>
</dbReference>
<evidence type="ECO:0000256" key="1">
    <source>
        <dbReference type="SAM" id="MobiDB-lite"/>
    </source>
</evidence>